<dbReference type="Pfam" id="PF08352">
    <property type="entry name" value="oligo_HPY"/>
    <property type="match status" value="1"/>
</dbReference>
<dbReference type="InterPro" id="IPR027417">
    <property type="entry name" value="P-loop_NTPase"/>
</dbReference>
<accession>A0A7W8BK13</accession>
<evidence type="ECO:0000256" key="1">
    <source>
        <dbReference type="ARBA" id="ARBA00022448"/>
    </source>
</evidence>
<dbReference type="Proteomes" id="UP000568022">
    <property type="component" value="Unassembled WGS sequence"/>
</dbReference>
<sequence>MGGHPLVAVQAACGAYVRMGSTWRSSPRDLDTAALAHRIAVLDAGELVEQGPARRILTSPSHPYTVALMKTVGDPDVKR</sequence>
<evidence type="ECO:0000256" key="2">
    <source>
        <dbReference type="ARBA" id="ARBA00022741"/>
    </source>
</evidence>
<keyword evidence="6" id="KW-1185">Reference proteome</keyword>
<organism evidence="5 6">
    <name type="scientific">Streptomyces griseoloalbus</name>
    <dbReference type="NCBI Taxonomy" id="67303"/>
    <lineage>
        <taxon>Bacteria</taxon>
        <taxon>Bacillati</taxon>
        <taxon>Actinomycetota</taxon>
        <taxon>Actinomycetes</taxon>
        <taxon>Kitasatosporales</taxon>
        <taxon>Streptomycetaceae</taxon>
        <taxon>Streptomyces</taxon>
    </lineage>
</organism>
<reference evidence="5 6" key="1">
    <citation type="submission" date="2020-08" db="EMBL/GenBank/DDBJ databases">
        <title>Genomic Encyclopedia of Type Strains, Phase III (KMG-III): the genomes of soil and plant-associated and newly described type strains.</title>
        <authorList>
            <person name="Whitman W."/>
        </authorList>
    </citation>
    <scope>NUCLEOTIDE SEQUENCE [LARGE SCALE GENOMIC DNA]</scope>
    <source>
        <strain evidence="5 6">CECT 3226</strain>
    </source>
</reference>
<evidence type="ECO:0000256" key="3">
    <source>
        <dbReference type="ARBA" id="ARBA00022840"/>
    </source>
</evidence>
<evidence type="ECO:0000313" key="5">
    <source>
        <dbReference type="EMBL" id="MBB5124852.1"/>
    </source>
</evidence>
<dbReference type="SUPFAM" id="SSF52540">
    <property type="entry name" value="P-loop containing nucleoside triphosphate hydrolases"/>
    <property type="match status" value="1"/>
</dbReference>
<keyword evidence="2" id="KW-0547">Nucleotide-binding</keyword>
<dbReference type="EMBL" id="JACHJE010000003">
    <property type="protein sequence ID" value="MBB5124852.1"/>
    <property type="molecule type" value="Genomic_DNA"/>
</dbReference>
<feature type="domain" description="Oligopeptide/dipeptide ABC transporter C-terminal" evidence="4">
    <location>
        <begin position="48"/>
        <end position="77"/>
    </location>
</feature>
<evidence type="ECO:0000259" key="4">
    <source>
        <dbReference type="Pfam" id="PF08352"/>
    </source>
</evidence>
<proteinExistence type="predicted"/>
<evidence type="ECO:0000313" key="6">
    <source>
        <dbReference type="Proteomes" id="UP000568022"/>
    </source>
</evidence>
<dbReference type="InterPro" id="IPR013563">
    <property type="entry name" value="Oligopep_ABC_C"/>
</dbReference>
<gene>
    <name evidence="5" type="ORF">FHS32_001584</name>
</gene>
<dbReference type="GO" id="GO:0015833">
    <property type="term" value="P:peptide transport"/>
    <property type="evidence" value="ECO:0007669"/>
    <property type="project" value="InterPro"/>
</dbReference>
<comment type="caution">
    <text evidence="5">The sequence shown here is derived from an EMBL/GenBank/DDBJ whole genome shotgun (WGS) entry which is preliminary data.</text>
</comment>
<name>A0A7W8BK13_9ACTN</name>
<keyword evidence="1" id="KW-0813">Transport</keyword>
<dbReference type="GO" id="GO:0005524">
    <property type="term" value="F:ATP binding"/>
    <property type="evidence" value="ECO:0007669"/>
    <property type="project" value="UniProtKB-KW"/>
</dbReference>
<keyword evidence="3" id="KW-0067">ATP-binding</keyword>
<dbReference type="Gene3D" id="3.40.50.300">
    <property type="entry name" value="P-loop containing nucleotide triphosphate hydrolases"/>
    <property type="match status" value="1"/>
</dbReference>
<dbReference type="AlphaFoldDB" id="A0A7W8BK13"/>
<protein>
    <submittedName>
        <fullName evidence="5">ABC-type antimicrobial peptide transport system ATPase subunit</fullName>
    </submittedName>
</protein>